<organism evidence="3 4">
    <name type="scientific">Fistulina hepatica ATCC 64428</name>
    <dbReference type="NCBI Taxonomy" id="1128425"/>
    <lineage>
        <taxon>Eukaryota</taxon>
        <taxon>Fungi</taxon>
        <taxon>Dikarya</taxon>
        <taxon>Basidiomycota</taxon>
        <taxon>Agaricomycotina</taxon>
        <taxon>Agaricomycetes</taxon>
        <taxon>Agaricomycetidae</taxon>
        <taxon>Agaricales</taxon>
        <taxon>Fistulinaceae</taxon>
        <taxon>Fistulina</taxon>
    </lineage>
</organism>
<feature type="non-terminal residue" evidence="3">
    <location>
        <position position="1"/>
    </location>
</feature>
<keyword evidence="4" id="KW-1185">Reference proteome</keyword>
<comment type="similarity">
    <text evidence="1">Belongs to the trichodiene synthase family.</text>
</comment>
<dbReference type="InterPro" id="IPR008949">
    <property type="entry name" value="Isoprenoid_synthase_dom_sf"/>
</dbReference>
<protein>
    <submittedName>
        <fullName evidence="3">Terpenoid synthase</fullName>
    </submittedName>
</protein>
<dbReference type="AlphaFoldDB" id="A0A0D7APC0"/>
<evidence type="ECO:0000256" key="2">
    <source>
        <dbReference type="ARBA" id="ARBA00023239"/>
    </source>
</evidence>
<name>A0A0D7APC0_9AGAR</name>
<keyword evidence="2" id="KW-0456">Lyase</keyword>
<dbReference type="GO" id="GO:0016838">
    <property type="term" value="F:carbon-oxygen lyase activity, acting on phosphates"/>
    <property type="evidence" value="ECO:0007669"/>
    <property type="project" value="InterPro"/>
</dbReference>
<dbReference type="Pfam" id="PF06330">
    <property type="entry name" value="TRI5"/>
    <property type="match status" value="1"/>
</dbReference>
<dbReference type="EMBL" id="KN881617">
    <property type="protein sequence ID" value="KIY53417.1"/>
    <property type="molecule type" value="Genomic_DNA"/>
</dbReference>
<proteinExistence type="inferred from homology"/>
<reference evidence="3 4" key="1">
    <citation type="journal article" date="2015" name="Fungal Genet. Biol.">
        <title>Evolution of novel wood decay mechanisms in Agaricales revealed by the genome sequences of Fistulina hepatica and Cylindrobasidium torrendii.</title>
        <authorList>
            <person name="Floudas D."/>
            <person name="Held B.W."/>
            <person name="Riley R."/>
            <person name="Nagy L.G."/>
            <person name="Koehler G."/>
            <person name="Ransdell A.S."/>
            <person name="Younus H."/>
            <person name="Chow J."/>
            <person name="Chiniquy J."/>
            <person name="Lipzen A."/>
            <person name="Tritt A."/>
            <person name="Sun H."/>
            <person name="Haridas S."/>
            <person name="LaButti K."/>
            <person name="Ohm R.A."/>
            <person name="Kues U."/>
            <person name="Blanchette R.A."/>
            <person name="Grigoriev I.V."/>
            <person name="Minto R.E."/>
            <person name="Hibbett D.S."/>
        </authorList>
    </citation>
    <scope>NUCLEOTIDE SEQUENCE [LARGE SCALE GENOMIC DNA]</scope>
    <source>
        <strain evidence="3 4">ATCC 64428</strain>
    </source>
</reference>
<evidence type="ECO:0000313" key="4">
    <source>
        <dbReference type="Proteomes" id="UP000054144"/>
    </source>
</evidence>
<evidence type="ECO:0000256" key="1">
    <source>
        <dbReference type="ARBA" id="ARBA00007946"/>
    </source>
</evidence>
<dbReference type="SUPFAM" id="SSF48576">
    <property type="entry name" value="Terpenoid synthases"/>
    <property type="match status" value="1"/>
</dbReference>
<evidence type="ECO:0000313" key="3">
    <source>
        <dbReference type="EMBL" id="KIY53417.1"/>
    </source>
</evidence>
<gene>
    <name evidence="3" type="ORF">FISHEDRAFT_33346</name>
</gene>
<dbReference type="Proteomes" id="UP000054144">
    <property type="component" value="Unassembled WGS sequence"/>
</dbReference>
<dbReference type="InterPro" id="IPR024652">
    <property type="entry name" value="Trichodiene_synth"/>
</dbReference>
<dbReference type="OrthoDB" id="2998174at2759"/>
<sequence>YVIYIDDTAPKKPQAFEEFEYRILHNLPQLDPVLRAFEVILKRMWDIYDPPCARSIFSSVMQFTVFACIEPTMQQTGELVVGAQRLPWFIRQRSGLGVAYACFTFPKNLNLPFMEYVQAIPDMEYWIDVANDLFSFYKEEIVGEDTNFAHTRARVDHKSAMQVVGEFVEELLTCRSVIHTVLGRHPEILKIWIASENGYIAWHLSQARYRLQEIGLSV</sequence>
<accession>A0A0D7APC0</accession>
<dbReference type="Gene3D" id="1.10.600.10">
    <property type="entry name" value="Farnesyl Diphosphate Synthase"/>
    <property type="match status" value="1"/>
</dbReference>